<evidence type="ECO:0000313" key="7">
    <source>
        <dbReference type="Proteomes" id="UP000663829"/>
    </source>
</evidence>
<dbReference type="EMBL" id="CAJOBC010000956">
    <property type="protein sequence ID" value="CAF3642552.1"/>
    <property type="molecule type" value="Genomic_DNA"/>
</dbReference>
<evidence type="ECO:0000256" key="3">
    <source>
        <dbReference type="SAM" id="MobiDB-lite"/>
    </source>
</evidence>
<dbReference type="InterPro" id="IPR002068">
    <property type="entry name" value="A-crystallin/Hsp20_dom"/>
</dbReference>
<dbReference type="GO" id="GO:0005737">
    <property type="term" value="C:cytoplasm"/>
    <property type="evidence" value="ECO:0007669"/>
    <property type="project" value="TreeGrafter"/>
</dbReference>
<feature type="region of interest" description="Disordered" evidence="3">
    <location>
        <begin position="340"/>
        <end position="365"/>
    </location>
</feature>
<protein>
    <recommendedName>
        <fullName evidence="4">SHSP domain-containing protein</fullName>
    </recommendedName>
</protein>
<gene>
    <name evidence="5" type="ORF">GPM918_LOCUS6269</name>
    <name evidence="6" type="ORF">SRO942_LOCUS6269</name>
</gene>
<dbReference type="PANTHER" id="PTHR45640:SF26">
    <property type="entry name" value="RE23625P"/>
    <property type="match status" value="1"/>
</dbReference>
<dbReference type="Pfam" id="PF00011">
    <property type="entry name" value="HSP20"/>
    <property type="match status" value="2"/>
</dbReference>
<reference evidence="5" key="1">
    <citation type="submission" date="2021-02" db="EMBL/GenBank/DDBJ databases">
        <authorList>
            <person name="Nowell W R."/>
        </authorList>
    </citation>
    <scope>NUCLEOTIDE SEQUENCE</scope>
</reference>
<evidence type="ECO:0000256" key="2">
    <source>
        <dbReference type="RuleBase" id="RU003616"/>
    </source>
</evidence>
<dbReference type="PRINTS" id="PR00299">
    <property type="entry name" value="ACRYSTALLIN"/>
</dbReference>
<dbReference type="SUPFAM" id="SSF49764">
    <property type="entry name" value="HSP20-like chaperones"/>
    <property type="match status" value="2"/>
</dbReference>
<keyword evidence="7" id="KW-1185">Reference proteome</keyword>
<proteinExistence type="inferred from homology"/>
<dbReference type="PANTHER" id="PTHR45640">
    <property type="entry name" value="HEAT SHOCK PROTEIN HSP-12.2-RELATED"/>
    <property type="match status" value="1"/>
</dbReference>
<dbReference type="InterPro" id="IPR001436">
    <property type="entry name" value="Alpha-crystallin/sHSP_animal"/>
</dbReference>
<dbReference type="GO" id="GO:0051082">
    <property type="term" value="F:unfolded protein binding"/>
    <property type="evidence" value="ECO:0007669"/>
    <property type="project" value="TreeGrafter"/>
</dbReference>
<sequence>MSTYAVPIHRLNGSSNDRSSELALLSPSKTAGDDFWFDPFSLGQNDHNIRWLSRPNQQLVSEKYSQDPEKFRITFDVEGFNPDNIKIYIQSRKLTISGIYEEKSENRYMQKQFEKSYDIPYNADVEAMASYITSSNMLVVEIPINPQIQRQVDHLAPSANDQRRLSFSLNKAQEQFLQHQNQNQNQNQLVHTNSLPPLGSQVRRTSITKTTTTTRSGGDTHHSQANLSSAEKSSDTQTHQSNTGHQLASTSLNTQSSTLNSNLANLPIEIPPELLQSGGTITITKRKVSTTKTHDGGEPHTTGSSVHQTSENQEHRSAGQDLHLNQQLQQHSDVQQLHTNENQSNNQQQQTHMTSNKQGTQSHTSNRRMFTLEEFLENKTWNPKIIDGENGQKILYMRLEMKPGIKPEQVQITLKDRDLRVEVGNKATTDNTGRYSSEHSYRQVTLFPTCDVDKLKTTFKDDHYLHIEVPIKL</sequence>
<dbReference type="GO" id="GO:0042026">
    <property type="term" value="P:protein refolding"/>
    <property type="evidence" value="ECO:0007669"/>
    <property type="project" value="TreeGrafter"/>
</dbReference>
<dbReference type="PROSITE" id="PS01031">
    <property type="entry name" value="SHSP"/>
    <property type="match status" value="1"/>
</dbReference>
<feature type="compositionally biased region" description="Low complexity" evidence="3">
    <location>
        <begin position="340"/>
        <end position="356"/>
    </location>
</feature>
<feature type="compositionally biased region" description="Polar residues" evidence="3">
    <location>
        <begin position="223"/>
        <end position="245"/>
    </location>
</feature>
<dbReference type="GO" id="GO:0005634">
    <property type="term" value="C:nucleus"/>
    <property type="evidence" value="ECO:0007669"/>
    <property type="project" value="TreeGrafter"/>
</dbReference>
<evidence type="ECO:0000313" key="6">
    <source>
        <dbReference type="EMBL" id="CAF3642552.1"/>
    </source>
</evidence>
<evidence type="ECO:0000313" key="5">
    <source>
        <dbReference type="EMBL" id="CAF0854791.1"/>
    </source>
</evidence>
<dbReference type="EMBL" id="CAJNOQ010000956">
    <property type="protein sequence ID" value="CAF0854791.1"/>
    <property type="molecule type" value="Genomic_DNA"/>
</dbReference>
<feature type="compositionally biased region" description="Polar residues" evidence="3">
    <location>
        <begin position="301"/>
        <end position="311"/>
    </location>
</feature>
<feature type="region of interest" description="Disordered" evidence="3">
    <location>
        <begin position="209"/>
        <end position="251"/>
    </location>
</feature>
<name>A0A813W9T4_9BILA</name>
<comment type="caution">
    <text evidence="5">The sequence shown here is derived from an EMBL/GenBank/DDBJ whole genome shotgun (WGS) entry which is preliminary data.</text>
</comment>
<dbReference type="AlphaFoldDB" id="A0A813W9T4"/>
<organism evidence="5 7">
    <name type="scientific">Didymodactylos carnosus</name>
    <dbReference type="NCBI Taxonomy" id="1234261"/>
    <lineage>
        <taxon>Eukaryota</taxon>
        <taxon>Metazoa</taxon>
        <taxon>Spiralia</taxon>
        <taxon>Gnathifera</taxon>
        <taxon>Rotifera</taxon>
        <taxon>Eurotatoria</taxon>
        <taxon>Bdelloidea</taxon>
        <taxon>Philodinida</taxon>
        <taxon>Philodinidae</taxon>
        <taxon>Didymodactylos</taxon>
    </lineage>
</organism>
<evidence type="ECO:0000256" key="1">
    <source>
        <dbReference type="PROSITE-ProRule" id="PRU00285"/>
    </source>
</evidence>
<feature type="region of interest" description="Disordered" evidence="3">
    <location>
        <begin position="287"/>
        <end position="320"/>
    </location>
</feature>
<dbReference type="InterPro" id="IPR008978">
    <property type="entry name" value="HSP20-like_chaperone"/>
</dbReference>
<comment type="similarity">
    <text evidence="1 2">Belongs to the small heat shock protein (HSP20) family.</text>
</comment>
<dbReference type="GO" id="GO:0009408">
    <property type="term" value="P:response to heat"/>
    <property type="evidence" value="ECO:0007669"/>
    <property type="project" value="TreeGrafter"/>
</dbReference>
<accession>A0A813W9T4</accession>
<evidence type="ECO:0000259" key="4">
    <source>
        <dbReference type="PROSITE" id="PS01031"/>
    </source>
</evidence>
<dbReference type="Gene3D" id="2.60.40.790">
    <property type="match status" value="2"/>
</dbReference>
<dbReference type="Proteomes" id="UP000663829">
    <property type="component" value="Unassembled WGS sequence"/>
</dbReference>
<dbReference type="CDD" id="cd00298">
    <property type="entry name" value="ACD_sHsps_p23-like"/>
    <property type="match status" value="2"/>
</dbReference>
<dbReference type="OrthoDB" id="1431247at2759"/>
<dbReference type="Proteomes" id="UP000681722">
    <property type="component" value="Unassembled WGS sequence"/>
</dbReference>
<feature type="domain" description="SHSP" evidence="4">
    <location>
        <begin position="53"/>
        <end position="160"/>
    </location>
</feature>